<evidence type="ECO:0000313" key="5">
    <source>
        <dbReference type="Proteomes" id="UP001242995"/>
    </source>
</evidence>
<feature type="transmembrane region" description="Helical" evidence="1">
    <location>
        <begin position="48"/>
        <end position="66"/>
    </location>
</feature>
<reference evidence="2 4" key="1">
    <citation type="submission" date="2023-07" db="EMBL/GenBank/DDBJ databases">
        <title>Sorghum-associated microbial communities from plants grown in Nebraska, USA.</title>
        <authorList>
            <person name="Schachtman D."/>
        </authorList>
    </citation>
    <scope>NUCLEOTIDE SEQUENCE</scope>
    <source>
        <strain evidence="2">DS1006</strain>
        <strain evidence="3 4">DS1016</strain>
    </source>
</reference>
<dbReference type="Proteomes" id="UP001242995">
    <property type="component" value="Unassembled WGS sequence"/>
</dbReference>
<organism evidence="2 5">
    <name type="scientific">Arthrobacter bambusae</name>
    <dbReference type="NCBI Taxonomy" id="1338426"/>
    <lineage>
        <taxon>Bacteria</taxon>
        <taxon>Bacillati</taxon>
        <taxon>Actinomycetota</taxon>
        <taxon>Actinomycetes</taxon>
        <taxon>Micrococcales</taxon>
        <taxon>Micrococcaceae</taxon>
        <taxon>Arthrobacter</taxon>
    </lineage>
</organism>
<evidence type="ECO:0000256" key="1">
    <source>
        <dbReference type="SAM" id="Phobius"/>
    </source>
</evidence>
<keyword evidence="1" id="KW-1133">Transmembrane helix</keyword>
<keyword evidence="1" id="KW-0812">Transmembrane</keyword>
<dbReference type="Proteomes" id="UP001230951">
    <property type="component" value="Unassembled WGS sequence"/>
</dbReference>
<evidence type="ECO:0000313" key="3">
    <source>
        <dbReference type="EMBL" id="MDQ0178683.1"/>
    </source>
</evidence>
<proteinExistence type="predicted"/>
<keyword evidence="4" id="KW-1185">Reference proteome</keyword>
<accession>A0AAW8DHT3</accession>
<evidence type="ECO:0000313" key="4">
    <source>
        <dbReference type="Proteomes" id="UP001230951"/>
    </source>
</evidence>
<dbReference type="EMBL" id="JAUSRG010000006">
    <property type="protein sequence ID" value="MDP9905577.1"/>
    <property type="molecule type" value="Genomic_DNA"/>
</dbReference>
<sequence length="76" mass="8582">MDEITSSGRTVNSSARAHRRRPHYIAATFWALITFGAVSYTFSAAPGHLNGIWIGLITLAYTIYLYRGGRWVLFIF</sequence>
<comment type="caution">
    <text evidence="2">The sequence shown here is derived from an EMBL/GenBank/DDBJ whole genome shotgun (WGS) entry which is preliminary data.</text>
</comment>
<dbReference type="AlphaFoldDB" id="A0AAW8DHT3"/>
<gene>
    <name evidence="2" type="ORF">J2S90_002548</name>
    <name evidence="3" type="ORF">J2S93_000090</name>
</gene>
<keyword evidence="1" id="KW-0472">Membrane</keyword>
<protein>
    <submittedName>
        <fullName evidence="2">Uncharacterized protein</fullName>
    </submittedName>
</protein>
<evidence type="ECO:0000313" key="2">
    <source>
        <dbReference type="EMBL" id="MDP9905577.1"/>
    </source>
</evidence>
<dbReference type="EMBL" id="JAUSTF010000001">
    <property type="protein sequence ID" value="MDQ0178683.1"/>
    <property type="molecule type" value="Genomic_DNA"/>
</dbReference>
<name>A0AAW8DHT3_9MICC</name>
<feature type="transmembrane region" description="Helical" evidence="1">
    <location>
        <begin position="24"/>
        <end position="42"/>
    </location>
</feature>